<keyword evidence="2" id="KW-0233">DNA recombination</keyword>
<dbReference type="Proteomes" id="UP000014254">
    <property type="component" value="Unassembled WGS sequence"/>
</dbReference>
<dbReference type="InterPro" id="IPR010998">
    <property type="entry name" value="Integrase_recombinase_N"/>
</dbReference>
<dbReference type="InterPro" id="IPR013762">
    <property type="entry name" value="Integrase-like_cat_sf"/>
</dbReference>
<dbReference type="OrthoDB" id="5588333at2759"/>
<gene>
    <name evidence="4" type="ORF">HMPREF1544_07472</name>
</gene>
<reference evidence="5" key="1">
    <citation type="submission" date="2013-05" db="EMBL/GenBank/DDBJ databases">
        <title>The Genome sequence of Mucor circinelloides f. circinelloides 1006PhL.</title>
        <authorList>
            <consortium name="The Broad Institute Genomics Platform"/>
            <person name="Cuomo C."/>
            <person name="Earl A."/>
            <person name="Findley K."/>
            <person name="Lee S.C."/>
            <person name="Walker B."/>
            <person name="Young S."/>
            <person name="Zeng Q."/>
            <person name="Gargeya S."/>
            <person name="Fitzgerald M."/>
            <person name="Haas B."/>
            <person name="Abouelleil A."/>
            <person name="Allen A.W."/>
            <person name="Alvarado L."/>
            <person name="Arachchi H.M."/>
            <person name="Berlin A.M."/>
            <person name="Chapman S.B."/>
            <person name="Gainer-Dewar J."/>
            <person name="Goldberg J."/>
            <person name="Griggs A."/>
            <person name="Gujja S."/>
            <person name="Hansen M."/>
            <person name="Howarth C."/>
            <person name="Imamovic A."/>
            <person name="Ireland A."/>
            <person name="Larimer J."/>
            <person name="McCowan C."/>
            <person name="Murphy C."/>
            <person name="Pearson M."/>
            <person name="Poon T.W."/>
            <person name="Priest M."/>
            <person name="Roberts A."/>
            <person name="Saif S."/>
            <person name="Shea T."/>
            <person name="Sisk P."/>
            <person name="Sykes S."/>
            <person name="Wortman J."/>
            <person name="Nusbaum C."/>
            <person name="Birren B."/>
        </authorList>
    </citation>
    <scope>NUCLEOTIDE SEQUENCE [LARGE SCALE GENOMIC DNA]</scope>
    <source>
        <strain evidence="5">1006PhL</strain>
    </source>
</reference>
<sequence length="673" mass="75028">MVVSLLQHLGWLVNFKKSVLISTQRLEHLGFVLDTKKMTAAIPLKKLRDIRRSIKQVLNKPNRQSPRVIHSLTMRIQAATFVVLPARLYTRHLLYYYKNQTVKTDTDWDKPNTLDPASLQELAWWYHNLKTWNGRSILPTTPTQTIFVDAASNTGWGCNISPSQALHNIDSNGQHNQHVLHQQARRDSLSGIIGLGNGSLELVSPAQDNDTGTTHQRSEQHNSRHGISQDILQESVDAQALSLPAAISPMGTLLSRPLRRQDNQAVTKVRVVASGSGRYPHRCIYDTMDSVSSPLCESSMESDIASPEEDQAGMSTYRDPGNALLAECSLDPITSTDGPLSTSLTTTTSSADKIAQNTTSPSTTVELDALRVATIRHQLLIKKNLNAQAVEAILEQKLAPSGTNMSYRKNQLRFLEWAIRNNVSFTSFSPVDLVNFLADMRNQHNLQASNLKTLRAAVSHLHDESKESMTKQAPPIPIHRPTIDISPALTFTRSIASRTTTSIKPLQQKLVFLLAMAAFLRPSDLARIPYDSCSITDSGCLTFQVVAPKETRNKRRIIKPFTVHPHASDVELCPVQCFRALRDHPGLASRPSGSKLFVKSHIIHQPLSSSTISTWLHRNVSRDNIVTLGNWASASIFEHHYKRNQMAQVDFTSTVLSDPNDQFYDSQQDFSLD</sequence>
<name>S2J6E4_MUCC1</name>
<evidence type="ECO:0000313" key="4">
    <source>
        <dbReference type="EMBL" id="EPB85721.1"/>
    </source>
</evidence>
<dbReference type="OMA" id="ENYHIND"/>
<dbReference type="InterPro" id="IPR011010">
    <property type="entry name" value="DNA_brk_join_enz"/>
</dbReference>
<dbReference type="AlphaFoldDB" id="S2J6E4"/>
<evidence type="ECO:0000313" key="5">
    <source>
        <dbReference type="Proteomes" id="UP000014254"/>
    </source>
</evidence>
<feature type="region of interest" description="Disordered" evidence="3">
    <location>
        <begin position="334"/>
        <end position="360"/>
    </location>
</feature>
<accession>S2J6E4</accession>
<proteinExistence type="predicted"/>
<dbReference type="Gene3D" id="1.10.443.10">
    <property type="entry name" value="Intergrase catalytic core"/>
    <property type="match status" value="1"/>
</dbReference>
<keyword evidence="5" id="KW-1185">Reference proteome</keyword>
<dbReference type="eggNOG" id="ENOG502RUPX">
    <property type="taxonomic scope" value="Eukaryota"/>
</dbReference>
<dbReference type="InParanoid" id="S2J6E4"/>
<feature type="compositionally biased region" description="Polar residues" evidence="3">
    <location>
        <begin position="206"/>
        <end position="215"/>
    </location>
</feature>
<evidence type="ECO:0000256" key="3">
    <source>
        <dbReference type="SAM" id="MobiDB-lite"/>
    </source>
</evidence>
<dbReference type="STRING" id="1220926.S2J6E4"/>
<dbReference type="PANTHER" id="PTHR33050">
    <property type="entry name" value="REVERSE TRANSCRIPTASE DOMAIN-CONTAINING PROTEIN"/>
    <property type="match status" value="1"/>
</dbReference>
<dbReference type="SUPFAM" id="SSF47823">
    <property type="entry name" value="lambda integrase-like, N-terminal domain"/>
    <property type="match status" value="1"/>
</dbReference>
<evidence type="ECO:0000256" key="2">
    <source>
        <dbReference type="ARBA" id="ARBA00023172"/>
    </source>
</evidence>
<protein>
    <submittedName>
        <fullName evidence="4">Uncharacterized protein</fullName>
    </submittedName>
</protein>
<evidence type="ECO:0000256" key="1">
    <source>
        <dbReference type="ARBA" id="ARBA00023125"/>
    </source>
</evidence>
<dbReference type="EMBL" id="KE124005">
    <property type="protein sequence ID" value="EPB85721.1"/>
    <property type="molecule type" value="Genomic_DNA"/>
</dbReference>
<dbReference type="SUPFAM" id="SSF56349">
    <property type="entry name" value="DNA breaking-rejoining enzymes"/>
    <property type="match status" value="1"/>
</dbReference>
<feature type="compositionally biased region" description="Low complexity" evidence="3">
    <location>
        <begin position="334"/>
        <end position="350"/>
    </location>
</feature>
<dbReference type="GO" id="GO:0006310">
    <property type="term" value="P:DNA recombination"/>
    <property type="evidence" value="ECO:0007669"/>
    <property type="project" value="UniProtKB-KW"/>
</dbReference>
<feature type="region of interest" description="Disordered" evidence="3">
    <location>
        <begin position="203"/>
        <end position="226"/>
    </location>
</feature>
<keyword evidence="1" id="KW-0238">DNA-binding</keyword>
<dbReference type="GO" id="GO:0015074">
    <property type="term" value="P:DNA integration"/>
    <property type="evidence" value="ECO:0007669"/>
    <property type="project" value="InterPro"/>
</dbReference>
<dbReference type="InterPro" id="IPR052055">
    <property type="entry name" value="Hepadnavirus_pol/RT"/>
</dbReference>
<dbReference type="VEuPathDB" id="FungiDB:HMPREF1544_07472"/>
<dbReference type="GO" id="GO:0003677">
    <property type="term" value="F:DNA binding"/>
    <property type="evidence" value="ECO:0007669"/>
    <property type="project" value="UniProtKB-KW"/>
</dbReference>
<dbReference type="Gene3D" id="1.10.150.130">
    <property type="match status" value="1"/>
</dbReference>
<organism evidence="4 5">
    <name type="scientific">Mucor circinelloides f. circinelloides (strain 1006PhL)</name>
    <name type="common">Mucormycosis agent</name>
    <name type="synonym">Calyptromyces circinelloides</name>
    <dbReference type="NCBI Taxonomy" id="1220926"/>
    <lineage>
        <taxon>Eukaryota</taxon>
        <taxon>Fungi</taxon>
        <taxon>Fungi incertae sedis</taxon>
        <taxon>Mucoromycota</taxon>
        <taxon>Mucoromycotina</taxon>
        <taxon>Mucoromycetes</taxon>
        <taxon>Mucorales</taxon>
        <taxon>Mucorineae</taxon>
        <taxon>Mucoraceae</taxon>
        <taxon>Mucor</taxon>
    </lineage>
</organism>
<dbReference type="PANTHER" id="PTHR33050:SF7">
    <property type="entry name" value="RIBONUCLEASE H"/>
    <property type="match status" value="1"/>
</dbReference>